<dbReference type="EMBL" id="UFQT01000046">
    <property type="protein sequence ID" value="SSX18887.1"/>
    <property type="molecule type" value="Genomic_DNA"/>
</dbReference>
<name>A0A336LR67_CULSO</name>
<proteinExistence type="predicted"/>
<accession>A0A336LR67</accession>
<protein>
    <submittedName>
        <fullName evidence="1">CSON011087 protein</fullName>
    </submittedName>
</protein>
<evidence type="ECO:0000313" key="1">
    <source>
        <dbReference type="EMBL" id="SSX18887.1"/>
    </source>
</evidence>
<sequence length="159" mass="17826">MLIEMVALQDKTNMKQMDRQHVIKVWVNELQLESKLKHKLLQRHQQDLLSHPKCYPIQEVLLPPPLICVFNSSRNAVAAPCRISHFGLNKFINNFEQNVSKGQSTALPHDPVASGTGSLVNASNLISALVRFLSGSSEFILLQELRRLDGLGVGIDEFD</sequence>
<dbReference type="AlphaFoldDB" id="A0A336LR67"/>
<organism evidence="1">
    <name type="scientific">Culicoides sonorensis</name>
    <name type="common">Biting midge</name>
    <dbReference type="NCBI Taxonomy" id="179676"/>
    <lineage>
        <taxon>Eukaryota</taxon>
        <taxon>Metazoa</taxon>
        <taxon>Ecdysozoa</taxon>
        <taxon>Arthropoda</taxon>
        <taxon>Hexapoda</taxon>
        <taxon>Insecta</taxon>
        <taxon>Pterygota</taxon>
        <taxon>Neoptera</taxon>
        <taxon>Endopterygota</taxon>
        <taxon>Diptera</taxon>
        <taxon>Nematocera</taxon>
        <taxon>Chironomoidea</taxon>
        <taxon>Ceratopogonidae</taxon>
        <taxon>Ceratopogoninae</taxon>
        <taxon>Culicoides</taxon>
        <taxon>Monoculicoides</taxon>
    </lineage>
</organism>
<reference evidence="1" key="1">
    <citation type="submission" date="2018-07" db="EMBL/GenBank/DDBJ databases">
        <authorList>
            <person name="Quirk P.G."/>
            <person name="Krulwich T.A."/>
        </authorList>
    </citation>
    <scope>NUCLEOTIDE SEQUENCE</scope>
</reference>
<gene>
    <name evidence="1" type="primary">CSON011087</name>
</gene>
<dbReference type="VEuPathDB" id="VectorBase:CSON011087"/>